<protein>
    <recommendedName>
        <fullName evidence="5">DUF2946 domain-containing protein</fullName>
    </recommendedName>
</protein>
<dbReference type="RefSeq" id="WP_114478578.1">
    <property type="nucleotide sequence ID" value="NZ_QPII01000005.1"/>
</dbReference>
<reference evidence="3 4" key="1">
    <citation type="submission" date="2018-07" db="EMBL/GenBank/DDBJ databases">
        <title>Halomonas montanilacus sp. nov., isolated from Lake Pengyan on Tibetan Plateau.</title>
        <authorList>
            <person name="Lu H."/>
            <person name="Xing P."/>
            <person name="Wu Q."/>
        </authorList>
    </citation>
    <scope>NUCLEOTIDE SEQUENCE [LARGE SCALE GENOMIC DNA]</scope>
    <source>
        <strain evidence="3 4">PYC7W</strain>
    </source>
</reference>
<evidence type="ECO:0000313" key="4">
    <source>
        <dbReference type="Proteomes" id="UP000252405"/>
    </source>
</evidence>
<evidence type="ECO:0008006" key="5">
    <source>
        <dbReference type="Google" id="ProtNLM"/>
    </source>
</evidence>
<dbReference type="Proteomes" id="UP000252405">
    <property type="component" value="Unassembled WGS sequence"/>
</dbReference>
<dbReference type="AlphaFoldDB" id="A0A368U3P1"/>
<comment type="caution">
    <text evidence="3">The sequence shown here is derived from an EMBL/GenBank/DDBJ whole genome shotgun (WGS) entry which is preliminary data.</text>
</comment>
<feature type="region of interest" description="Disordered" evidence="1">
    <location>
        <begin position="78"/>
        <end position="107"/>
    </location>
</feature>
<keyword evidence="2" id="KW-0732">Signal</keyword>
<dbReference type="EMBL" id="QPII01000005">
    <property type="protein sequence ID" value="RCV89643.1"/>
    <property type="molecule type" value="Genomic_DNA"/>
</dbReference>
<evidence type="ECO:0000313" key="3">
    <source>
        <dbReference type="EMBL" id="RCV89643.1"/>
    </source>
</evidence>
<evidence type="ECO:0000256" key="2">
    <source>
        <dbReference type="SAM" id="SignalP"/>
    </source>
</evidence>
<feature type="chain" id="PRO_5016859304" description="DUF2946 domain-containing protein" evidence="2">
    <location>
        <begin position="26"/>
        <end position="107"/>
    </location>
</feature>
<keyword evidence="4" id="KW-1185">Reference proteome</keyword>
<feature type="signal peptide" evidence="2">
    <location>
        <begin position="1"/>
        <end position="25"/>
    </location>
</feature>
<evidence type="ECO:0000256" key="1">
    <source>
        <dbReference type="SAM" id="MobiDB-lite"/>
    </source>
</evidence>
<gene>
    <name evidence="3" type="ORF">DU505_08530</name>
</gene>
<name>A0A368U3P1_9GAMM</name>
<sequence length="107" mass="11272">MTRSIATWLLFLLAITLVMPMGAMAGASHHGHGDACLGMTAQEPSHVAEATTEDHERQSLSCSSAGFCAALEPQASGIPAASGPPRPMPVLAWPWSPSDRLDRPPRV</sequence>
<accession>A0A368U3P1</accession>
<proteinExistence type="predicted"/>
<organism evidence="3 4">
    <name type="scientific">Billgrantia montanilacus</name>
    <dbReference type="NCBI Taxonomy" id="2282305"/>
    <lineage>
        <taxon>Bacteria</taxon>
        <taxon>Pseudomonadati</taxon>
        <taxon>Pseudomonadota</taxon>
        <taxon>Gammaproteobacteria</taxon>
        <taxon>Oceanospirillales</taxon>
        <taxon>Halomonadaceae</taxon>
        <taxon>Billgrantia</taxon>
    </lineage>
</organism>
<dbReference type="OrthoDB" id="9874499at2"/>